<feature type="non-terminal residue" evidence="1">
    <location>
        <position position="126"/>
    </location>
</feature>
<evidence type="ECO:0000313" key="2">
    <source>
        <dbReference type="Proteomes" id="UP001432027"/>
    </source>
</evidence>
<dbReference type="AlphaFoldDB" id="A0AAV5U922"/>
<dbReference type="GO" id="GO:0005230">
    <property type="term" value="F:extracellular ligand-gated monoatomic ion channel activity"/>
    <property type="evidence" value="ECO:0007669"/>
    <property type="project" value="InterPro"/>
</dbReference>
<feature type="non-terminal residue" evidence="1">
    <location>
        <position position="1"/>
    </location>
</feature>
<proteinExistence type="predicted"/>
<evidence type="ECO:0008006" key="3">
    <source>
        <dbReference type="Google" id="ProtNLM"/>
    </source>
</evidence>
<dbReference type="GO" id="GO:0016020">
    <property type="term" value="C:membrane"/>
    <property type="evidence" value="ECO:0007669"/>
    <property type="project" value="InterPro"/>
</dbReference>
<dbReference type="InterPro" id="IPR036734">
    <property type="entry name" value="Neur_chan_lig-bd_sf"/>
</dbReference>
<protein>
    <recommendedName>
        <fullName evidence="3">Transmembrane ion channel</fullName>
    </recommendedName>
</protein>
<dbReference type="Gene3D" id="2.70.170.10">
    <property type="entry name" value="Neurotransmitter-gated ion-channel ligand-binding domain"/>
    <property type="match status" value="1"/>
</dbReference>
<keyword evidence="2" id="KW-1185">Reference proteome</keyword>
<sequence>LFSVLPSTLSISRGQKPSGLLDIHMNVDVASISFDFTNEWLTMETVVTLAWTDASNPYLPKHQEEITHYEGETDWLLEIQFMEMWMPPIKQSMEEDEYRKSRTKMSEATFRKNGSVEIRFFYSALV</sequence>
<dbReference type="EMBL" id="BTSX01000006">
    <property type="protein sequence ID" value="GMT03376.1"/>
    <property type="molecule type" value="Genomic_DNA"/>
</dbReference>
<accession>A0AAV5U922</accession>
<comment type="caution">
    <text evidence="1">The sequence shown here is derived from an EMBL/GenBank/DDBJ whole genome shotgun (WGS) entry which is preliminary data.</text>
</comment>
<gene>
    <name evidence="1" type="ORF">PENTCL1PPCAC_25550</name>
</gene>
<name>A0AAV5U922_9BILA</name>
<evidence type="ECO:0000313" key="1">
    <source>
        <dbReference type="EMBL" id="GMT03376.1"/>
    </source>
</evidence>
<dbReference type="Proteomes" id="UP001432027">
    <property type="component" value="Unassembled WGS sequence"/>
</dbReference>
<reference evidence="1" key="1">
    <citation type="submission" date="2023-10" db="EMBL/GenBank/DDBJ databases">
        <title>Genome assembly of Pristionchus species.</title>
        <authorList>
            <person name="Yoshida K."/>
            <person name="Sommer R.J."/>
        </authorList>
    </citation>
    <scope>NUCLEOTIDE SEQUENCE</scope>
    <source>
        <strain evidence="1">RS0144</strain>
    </source>
</reference>
<organism evidence="1 2">
    <name type="scientific">Pristionchus entomophagus</name>
    <dbReference type="NCBI Taxonomy" id="358040"/>
    <lineage>
        <taxon>Eukaryota</taxon>
        <taxon>Metazoa</taxon>
        <taxon>Ecdysozoa</taxon>
        <taxon>Nematoda</taxon>
        <taxon>Chromadorea</taxon>
        <taxon>Rhabditida</taxon>
        <taxon>Rhabditina</taxon>
        <taxon>Diplogasteromorpha</taxon>
        <taxon>Diplogasteroidea</taxon>
        <taxon>Neodiplogasteridae</taxon>
        <taxon>Pristionchus</taxon>
    </lineage>
</organism>